<dbReference type="CDD" id="cd03145">
    <property type="entry name" value="GAT1_cyanophycinase"/>
    <property type="match status" value="1"/>
</dbReference>
<dbReference type="InterPro" id="IPR029062">
    <property type="entry name" value="Class_I_gatase-like"/>
</dbReference>
<accession>A0A161PSV4</accession>
<sequence>MKAWRKSLICVMLLVFIGLLAFGVWIPSNSNAKAQTGGSLVIVGGALSDTNAAVYNKIIQLAGGANSVIGVIPVNSADPYGSYDFYRNLFLSYGAGNVVLIDITIDNYATNAYSQQIVNTINSCTGIWFTGGDQMRAVTALYDSSGNMTPALQAIWNVYNNGGVIAGSSAGAALMSNPMIIGGESFDALRYGSSWGPTLGNGVTLYRGLGFFSGGLVDQHFHARGRIGRLIRAAWDYYFDLAFGIDEDTAMVVQGNTITALGKRGITIIDLTNAYRDYSYRNFSLLGIKMHYISKGDTFNLSTKNITPNPVKINLRGNEYYSGTIYTNAVFDPYTAYDCFVKLVDSKTEIYAIGEKYDKKAKLGFRLRWDRYSDTYGYWQRIDGDSSYTVINEYLKITPY</sequence>
<evidence type="ECO:0000256" key="5">
    <source>
        <dbReference type="ARBA" id="ARBA00015719"/>
    </source>
</evidence>
<dbReference type="OrthoDB" id="9799980at2"/>
<dbReference type="AlphaFoldDB" id="A0A161PSV4"/>
<evidence type="ECO:0000256" key="2">
    <source>
        <dbReference type="ARBA" id="ARBA00002039"/>
    </source>
</evidence>
<comment type="function">
    <text evidence="2">Exopeptidase that catalyzes the hydrolytic cleavage of multi-L-arginyl-poly-L-aspartic acid (cyanophycin; a water-insoluble reserve polymer) into aspartate-arginine dipeptides.</text>
</comment>
<dbReference type="SUPFAM" id="SSF52317">
    <property type="entry name" value="Class I glutamine amidotransferase-like"/>
    <property type="match status" value="1"/>
</dbReference>
<dbReference type="PANTHER" id="PTHR36175">
    <property type="entry name" value="CYANOPHYCINASE"/>
    <property type="match status" value="1"/>
</dbReference>
<dbReference type="RefSeq" id="WP_068749192.1">
    <property type="nucleotide sequence ID" value="NZ_LOHZ01000043.1"/>
</dbReference>
<evidence type="ECO:0000313" key="10">
    <source>
        <dbReference type="Proteomes" id="UP000075737"/>
    </source>
</evidence>
<evidence type="ECO:0000256" key="1">
    <source>
        <dbReference type="ARBA" id="ARBA00001092"/>
    </source>
</evidence>
<dbReference type="GO" id="GO:0008241">
    <property type="term" value="F:peptidyl-dipeptidase activity"/>
    <property type="evidence" value="ECO:0007669"/>
    <property type="project" value="UniProtKB-EC"/>
</dbReference>
<dbReference type="EC" id="3.4.15.6" evidence="4"/>
<proteinExistence type="inferred from homology"/>
<evidence type="ECO:0000256" key="8">
    <source>
        <dbReference type="ARBA" id="ARBA00022825"/>
    </source>
</evidence>
<dbReference type="Pfam" id="PF03575">
    <property type="entry name" value="Peptidase_S51"/>
    <property type="match status" value="1"/>
</dbReference>
<dbReference type="GO" id="GO:0006508">
    <property type="term" value="P:proteolysis"/>
    <property type="evidence" value="ECO:0007669"/>
    <property type="project" value="UniProtKB-KW"/>
</dbReference>
<dbReference type="EMBL" id="LOHZ01000043">
    <property type="protein sequence ID" value="KYO64337.1"/>
    <property type="molecule type" value="Genomic_DNA"/>
</dbReference>
<keyword evidence="9" id="KW-0121">Carboxypeptidase</keyword>
<dbReference type="Gene3D" id="3.40.50.880">
    <property type="match status" value="1"/>
</dbReference>
<dbReference type="GO" id="GO:0004180">
    <property type="term" value="F:carboxypeptidase activity"/>
    <property type="evidence" value="ECO:0007669"/>
    <property type="project" value="UniProtKB-KW"/>
</dbReference>
<protein>
    <recommendedName>
        <fullName evidence="5">Cyanophycinase</fullName>
        <ecNumber evidence="4">3.4.15.6</ecNumber>
    </recommendedName>
</protein>
<evidence type="ECO:0000256" key="6">
    <source>
        <dbReference type="ARBA" id="ARBA00022670"/>
    </source>
</evidence>
<gene>
    <name evidence="9" type="primary">cphE</name>
    <name evidence="9" type="ORF">ATZ99_20970</name>
</gene>
<comment type="similarity">
    <text evidence="3">Belongs to the peptidase S51 family.</text>
</comment>
<dbReference type="Proteomes" id="UP000075737">
    <property type="component" value="Unassembled WGS sequence"/>
</dbReference>
<comment type="catalytic activity">
    <reaction evidence="1">
        <text>[L-4-(L-arginin-2-N-yl)aspartate](n) + H2O = [L-4-(L-arginin-2-N-yl)aspartate](n-1) + L-4-(L-arginin-2-N-yl)aspartate</text>
        <dbReference type="Rhea" id="RHEA:12845"/>
        <dbReference type="Rhea" id="RHEA-COMP:13728"/>
        <dbReference type="Rhea" id="RHEA-COMP:13734"/>
        <dbReference type="ChEBI" id="CHEBI:15377"/>
        <dbReference type="ChEBI" id="CHEBI:137986"/>
        <dbReference type="ChEBI" id="CHEBI:137991"/>
        <dbReference type="EC" id="3.4.15.6"/>
    </reaction>
</comment>
<dbReference type="STRING" id="520767.ATZ99_20970"/>
<dbReference type="PATRIC" id="fig|520767.4.peg.2220"/>
<dbReference type="InterPro" id="IPR005320">
    <property type="entry name" value="Peptidase_S51"/>
</dbReference>
<keyword evidence="6" id="KW-0645">Protease</keyword>
<name>A0A161PSV4_9FIRM</name>
<dbReference type="NCBIfam" id="TIGR02069">
    <property type="entry name" value="cyanophycinase"/>
    <property type="match status" value="1"/>
</dbReference>
<comment type="caution">
    <text evidence="9">The sequence shown here is derived from an EMBL/GenBank/DDBJ whole genome shotgun (WGS) entry which is preliminary data.</text>
</comment>
<dbReference type="PANTHER" id="PTHR36175:SF1">
    <property type="entry name" value="CYANOPHYCINASE"/>
    <property type="match status" value="1"/>
</dbReference>
<evidence type="ECO:0000313" key="9">
    <source>
        <dbReference type="EMBL" id="KYO64337.1"/>
    </source>
</evidence>
<evidence type="ECO:0000256" key="7">
    <source>
        <dbReference type="ARBA" id="ARBA00022801"/>
    </source>
</evidence>
<reference evidence="9 10" key="1">
    <citation type="submission" date="2015-12" db="EMBL/GenBank/DDBJ databases">
        <title>Draft genome of Thermovenabulum gondwanense isolated from a red thermophilic microbial mat colonisisng an outflow channel of a bore well.</title>
        <authorList>
            <person name="Patel B.K."/>
        </authorList>
    </citation>
    <scope>NUCLEOTIDE SEQUENCE [LARGE SCALE GENOMIC DNA]</scope>
    <source>
        <strain evidence="9 10">R270</strain>
    </source>
</reference>
<evidence type="ECO:0000256" key="3">
    <source>
        <dbReference type="ARBA" id="ARBA00006534"/>
    </source>
</evidence>
<dbReference type="GO" id="GO:0008236">
    <property type="term" value="F:serine-type peptidase activity"/>
    <property type="evidence" value="ECO:0007669"/>
    <property type="project" value="UniProtKB-KW"/>
</dbReference>
<evidence type="ECO:0000256" key="4">
    <source>
        <dbReference type="ARBA" id="ARBA00013115"/>
    </source>
</evidence>
<organism evidence="9 10">
    <name type="scientific">Thermovenabulum gondwanense</name>
    <dbReference type="NCBI Taxonomy" id="520767"/>
    <lineage>
        <taxon>Bacteria</taxon>
        <taxon>Bacillati</taxon>
        <taxon>Bacillota</taxon>
        <taxon>Clostridia</taxon>
        <taxon>Thermosediminibacterales</taxon>
        <taxon>Thermosediminibacteraceae</taxon>
        <taxon>Thermovenabulum</taxon>
    </lineage>
</organism>
<keyword evidence="10" id="KW-1185">Reference proteome</keyword>
<dbReference type="InterPro" id="IPR011811">
    <property type="entry name" value="Peptidase_S51_cyanophycinase"/>
</dbReference>
<keyword evidence="8" id="KW-0720">Serine protease</keyword>
<keyword evidence="7 9" id="KW-0378">Hydrolase</keyword>